<reference evidence="2" key="2">
    <citation type="submission" date="2021-03" db="UniProtKB">
        <authorList>
            <consortium name="EnsemblPlants"/>
        </authorList>
    </citation>
    <scope>IDENTIFICATION</scope>
</reference>
<dbReference type="AlphaFoldDB" id="A0A803P9H1"/>
<dbReference type="Proteomes" id="UP000596661">
    <property type="component" value="Chromosome 3"/>
</dbReference>
<feature type="coiled-coil region" evidence="1">
    <location>
        <begin position="147"/>
        <end position="202"/>
    </location>
</feature>
<name>A0A803P9H1_CANSA</name>
<sequence>MEYVQGEPTIEEFSYFYDIERIGHDNDRLARFVLDPARRKIAHVLSGLPIQDCDYCVLLKNFENIIKLILENARLQQEPYKEPSEKPKERIDNKLQLSIESLRLELRRLLQSFCKRGKATLFLHRWLIRQRSSTKPPRKGEEGSKDLDLLRKQNSLLQESVKKLKLEAIMKDKEINDLGKAKEQVEEKVKVLESRVEELGRYLENEKEIRKKKYDQAISNYVYTTFIKLPDFDFVVLGAEVVEMADAFRAMSPTKTQGLGGNIFLEDAKNANVDDVTDGVARKVADDPNTPTA</sequence>
<keyword evidence="3" id="KW-1185">Reference proteome</keyword>
<protein>
    <submittedName>
        <fullName evidence="2">Uncharacterized protein</fullName>
    </submittedName>
</protein>
<reference evidence="2" key="1">
    <citation type="submission" date="2018-11" db="EMBL/GenBank/DDBJ databases">
        <authorList>
            <person name="Grassa J C."/>
        </authorList>
    </citation>
    <scope>NUCLEOTIDE SEQUENCE [LARGE SCALE GENOMIC DNA]</scope>
</reference>
<proteinExistence type="predicted"/>
<dbReference type="EMBL" id="UZAU01000261">
    <property type="status" value="NOT_ANNOTATED_CDS"/>
    <property type="molecule type" value="Genomic_DNA"/>
</dbReference>
<dbReference type="Gramene" id="evm.model.03.555">
    <property type="protein sequence ID" value="cds.evm.model.03.555"/>
    <property type="gene ID" value="evm.TU.03.555"/>
</dbReference>
<evidence type="ECO:0000313" key="2">
    <source>
        <dbReference type="EnsemblPlants" id="cds.evm.model.03.555"/>
    </source>
</evidence>
<organism evidence="2 3">
    <name type="scientific">Cannabis sativa</name>
    <name type="common">Hemp</name>
    <name type="synonym">Marijuana</name>
    <dbReference type="NCBI Taxonomy" id="3483"/>
    <lineage>
        <taxon>Eukaryota</taxon>
        <taxon>Viridiplantae</taxon>
        <taxon>Streptophyta</taxon>
        <taxon>Embryophyta</taxon>
        <taxon>Tracheophyta</taxon>
        <taxon>Spermatophyta</taxon>
        <taxon>Magnoliopsida</taxon>
        <taxon>eudicotyledons</taxon>
        <taxon>Gunneridae</taxon>
        <taxon>Pentapetalae</taxon>
        <taxon>rosids</taxon>
        <taxon>fabids</taxon>
        <taxon>Rosales</taxon>
        <taxon>Cannabaceae</taxon>
        <taxon>Cannabis</taxon>
    </lineage>
</organism>
<evidence type="ECO:0000256" key="1">
    <source>
        <dbReference type="SAM" id="Coils"/>
    </source>
</evidence>
<keyword evidence="1" id="KW-0175">Coiled coil</keyword>
<dbReference type="EnsemblPlants" id="evm.model.03.555">
    <property type="protein sequence ID" value="cds.evm.model.03.555"/>
    <property type="gene ID" value="evm.TU.03.555"/>
</dbReference>
<accession>A0A803P9H1</accession>
<evidence type="ECO:0000313" key="3">
    <source>
        <dbReference type="Proteomes" id="UP000596661"/>
    </source>
</evidence>